<organism evidence="1 2">
    <name type="scientific">Rotaria magnacalcarata</name>
    <dbReference type="NCBI Taxonomy" id="392030"/>
    <lineage>
        <taxon>Eukaryota</taxon>
        <taxon>Metazoa</taxon>
        <taxon>Spiralia</taxon>
        <taxon>Gnathifera</taxon>
        <taxon>Rotifera</taxon>
        <taxon>Eurotatoria</taxon>
        <taxon>Bdelloidea</taxon>
        <taxon>Philodinida</taxon>
        <taxon>Philodinidae</taxon>
        <taxon>Rotaria</taxon>
    </lineage>
</organism>
<accession>A0A8S2V048</accession>
<evidence type="ECO:0000313" key="1">
    <source>
        <dbReference type="EMBL" id="CAF4373183.1"/>
    </source>
</evidence>
<reference evidence="1" key="1">
    <citation type="submission" date="2021-02" db="EMBL/GenBank/DDBJ databases">
        <authorList>
            <person name="Nowell W R."/>
        </authorList>
    </citation>
    <scope>NUCLEOTIDE SEQUENCE</scope>
</reference>
<protein>
    <submittedName>
        <fullName evidence="1">Uncharacterized protein</fullName>
    </submittedName>
</protein>
<gene>
    <name evidence="1" type="ORF">SMN809_LOCUS29232</name>
</gene>
<feature type="non-terminal residue" evidence="1">
    <location>
        <position position="1"/>
    </location>
</feature>
<dbReference type="Proteomes" id="UP000676336">
    <property type="component" value="Unassembled WGS sequence"/>
</dbReference>
<name>A0A8S2V048_9BILA</name>
<comment type="caution">
    <text evidence="1">The sequence shown here is derived from an EMBL/GenBank/DDBJ whole genome shotgun (WGS) entry which is preliminary data.</text>
</comment>
<feature type="non-terminal residue" evidence="1">
    <location>
        <position position="59"/>
    </location>
</feature>
<evidence type="ECO:0000313" key="2">
    <source>
        <dbReference type="Proteomes" id="UP000676336"/>
    </source>
</evidence>
<sequence>VFTLPNLKPYCKFKLTATEGTRVRKVNINQFSLKTDHANESHSESCLVCLDNMGQISIY</sequence>
<proteinExistence type="predicted"/>
<dbReference type="EMBL" id="CAJOBI010051306">
    <property type="protein sequence ID" value="CAF4373183.1"/>
    <property type="molecule type" value="Genomic_DNA"/>
</dbReference>
<dbReference type="AlphaFoldDB" id="A0A8S2V048"/>